<comment type="caution">
    <text evidence="1">The sequence shown here is derived from an EMBL/GenBank/DDBJ whole genome shotgun (WGS) entry which is preliminary data.</text>
</comment>
<sequence>MSSVEVPAGHETVKASIIDTGARVKGETSLFAFFLDPPLPDFSEGEGEGRLYSTWASRQDFQSDAPSVLEYHKDFTFEPPEADVYESAISARSTSNGLRIGGFRAIDWFGDGSFYMLETSGVKHTINHVAALARTTADPPPPRFTLMGGELGHHASQWWPSAHVPLPWKPRPSLPSGPDSSVLNVYRNMCPCDHILREQAAADSLVPDSDTAGTIPFTKIRTRHPCDVEMARRSLQAAEAFDGNERILVVMAHAWTLLGALEYFPRSANR</sequence>
<evidence type="ECO:0000313" key="2">
    <source>
        <dbReference type="Proteomes" id="UP001480595"/>
    </source>
</evidence>
<dbReference type="Proteomes" id="UP001480595">
    <property type="component" value="Unassembled WGS sequence"/>
</dbReference>
<evidence type="ECO:0000313" key="1">
    <source>
        <dbReference type="EMBL" id="KAK8074134.1"/>
    </source>
</evidence>
<reference evidence="1 2" key="1">
    <citation type="submission" date="2023-01" db="EMBL/GenBank/DDBJ databases">
        <title>Analysis of 21 Apiospora genomes using comparative genomics revels a genus with tremendous synthesis potential of carbohydrate active enzymes and secondary metabolites.</title>
        <authorList>
            <person name="Sorensen T."/>
        </authorList>
    </citation>
    <scope>NUCLEOTIDE SEQUENCE [LARGE SCALE GENOMIC DNA]</scope>
    <source>
        <strain evidence="1 2">CBS 135458</strain>
    </source>
</reference>
<dbReference type="RefSeq" id="XP_066718609.1">
    <property type="nucleotide sequence ID" value="XM_066856442.1"/>
</dbReference>
<name>A0ABR1VW51_9PEZI</name>
<gene>
    <name evidence="1" type="ORF">PG994_005033</name>
</gene>
<dbReference type="EMBL" id="JAQQWL010000005">
    <property type="protein sequence ID" value="KAK8074134.1"/>
    <property type="molecule type" value="Genomic_DNA"/>
</dbReference>
<proteinExistence type="predicted"/>
<protein>
    <submittedName>
        <fullName evidence="1">Metallo-hydrolase/oxidoreductase</fullName>
    </submittedName>
</protein>
<organism evidence="1 2">
    <name type="scientific">Apiospora phragmitis</name>
    <dbReference type="NCBI Taxonomy" id="2905665"/>
    <lineage>
        <taxon>Eukaryota</taxon>
        <taxon>Fungi</taxon>
        <taxon>Dikarya</taxon>
        <taxon>Ascomycota</taxon>
        <taxon>Pezizomycotina</taxon>
        <taxon>Sordariomycetes</taxon>
        <taxon>Xylariomycetidae</taxon>
        <taxon>Amphisphaeriales</taxon>
        <taxon>Apiosporaceae</taxon>
        <taxon>Apiospora</taxon>
    </lineage>
</organism>
<dbReference type="GeneID" id="92089505"/>
<accession>A0ABR1VW51</accession>
<keyword evidence="2" id="KW-1185">Reference proteome</keyword>